<feature type="chain" id="PRO_5047204835" description="DUF3718 domain-containing protein" evidence="1">
    <location>
        <begin position="24"/>
        <end position="114"/>
    </location>
</feature>
<evidence type="ECO:0000313" key="3">
    <source>
        <dbReference type="Proteomes" id="UP001157133"/>
    </source>
</evidence>
<name>A0ABQ6H0Q1_9GAMM</name>
<dbReference type="InterPro" id="IPR022193">
    <property type="entry name" value="DUF3718"/>
</dbReference>
<keyword evidence="1" id="KW-0732">Signal</keyword>
<reference evidence="2 3" key="1">
    <citation type="submission" date="2023-03" db="EMBL/GenBank/DDBJ databases">
        <title>Draft genome sequence of Thalassotalea eurytherma JCM 18482T.</title>
        <authorList>
            <person name="Sawabe T."/>
        </authorList>
    </citation>
    <scope>NUCLEOTIDE SEQUENCE [LARGE SCALE GENOMIC DNA]</scope>
    <source>
        <strain evidence="2 3">JCM 18482</strain>
    </source>
</reference>
<proteinExistence type="predicted"/>
<keyword evidence="3" id="KW-1185">Reference proteome</keyword>
<feature type="signal peptide" evidence="1">
    <location>
        <begin position="1"/>
        <end position="23"/>
    </location>
</feature>
<dbReference type="RefSeq" id="WP_284206470.1">
    <property type="nucleotide sequence ID" value="NZ_BSSU01000003.1"/>
</dbReference>
<sequence>MKKLLAVLTIALSTTFTTAPVQASDLGQSVCEYIAADDKSRLRSFLKTNKLKIRNIFDGLECNGSNLLAFASSQNAVKTGSLIIAKLPKKTVAANIAGITQSDLTAAAQKRVNG</sequence>
<protein>
    <recommendedName>
        <fullName evidence="4">DUF3718 domain-containing protein</fullName>
    </recommendedName>
</protein>
<evidence type="ECO:0000256" key="1">
    <source>
        <dbReference type="SAM" id="SignalP"/>
    </source>
</evidence>
<dbReference type="Proteomes" id="UP001157133">
    <property type="component" value="Unassembled WGS sequence"/>
</dbReference>
<gene>
    <name evidence="2" type="ORF">theurythT_05910</name>
</gene>
<accession>A0ABQ6H0Q1</accession>
<dbReference type="Pfam" id="PF12514">
    <property type="entry name" value="DUF3718"/>
    <property type="match status" value="1"/>
</dbReference>
<comment type="caution">
    <text evidence="2">The sequence shown here is derived from an EMBL/GenBank/DDBJ whole genome shotgun (WGS) entry which is preliminary data.</text>
</comment>
<evidence type="ECO:0000313" key="2">
    <source>
        <dbReference type="EMBL" id="GLX81139.1"/>
    </source>
</evidence>
<organism evidence="2 3">
    <name type="scientific">Thalassotalea eurytherma</name>
    <dbReference type="NCBI Taxonomy" id="1144278"/>
    <lineage>
        <taxon>Bacteria</taxon>
        <taxon>Pseudomonadati</taxon>
        <taxon>Pseudomonadota</taxon>
        <taxon>Gammaproteobacteria</taxon>
        <taxon>Alteromonadales</taxon>
        <taxon>Colwelliaceae</taxon>
        <taxon>Thalassotalea</taxon>
    </lineage>
</organism>
<evidence type="ECO:0008006" key="4">
    <source>
        <dbReference type="Google" id="ProtNLM"/>
    </source>
</evidence>
<dbReference type="EMBL" id="BSSU01000003">
    <property type="protein sequence ID" value="GLX81139.1"/>
    <property type="molecule type" value="Genomic_DNA"/>
</dbReference>